<accession>A0ACC0BLZ6</accession>
<sequence length="89" mass="9588">MNQEGEWTPSSGCISQATSRHHRRVAAEAAKKKGGGRGRVIARSEEEKAASENEERRGVKGRVTTGIPASLTQSNCTPTLQLRPKSSLD</sequence>
<evidence type="ECO:0000313" key="1">
    <source>
        <dbReference type="EMBL" id="KAI5673656.1"/>
    </source>
</evidence>
<gene>
    <name evidence="1" type="ORF">M9H77_14020</name>
</gene>
<keyword evidence="2" id="KW-1185">Reference proteome</keyword>
<dbReference type="EMBL" id="CM044703">
    <property type="protein sequence ID" value="KAI5673656.1"/>
    <property type="molecule type" value="Genomic_DNA"/>
</dbReference>
<proteinExistence type="predicted"/>
<protein>
    <submittedName>
        <fullName evidence="1">Uncharacterized protein</fullName>
    </submittedName>
</protein>
<dbReference type="Proteomes" id="UP001060085">
    <property type="component" value="Linkage Group LG03"/>
</dbReference>
<reference evidence="2" key="1">
    <citation type="journal article" date="2023" name="Nat. Plants">
        <title>Single-cell RNA sequencing provides a high-resolution roadmap for understanding the multicellular compartmentation of specialized metabolism.</title>
        <authorList>
            <person name="Sun S."/>
            <person name="Shen X."/>
            <person name="Li Y."/>
            <person name="Li Y."/>
            <person name="Wang S."/>
            <person name="Li R."/>
            <person name="Zhang H."/>
            <person name="Shen G."/>
            <person name="Guo B."/>
            <person name="Wei J."/>
            <person name="Xu J."/>
            <person name="St-Pierre B."/>
            <person name="Chen S."/>
            <person name="Sun C."/>
        </authorList>
    </citation>
    <scope>NUCLEOTIDE SEQUENCE [LARGE SCALE GENOMIC DNA]</scope>
</reference>
<organism evidence="1 2">
    <name type="scientific">Catharanthus roseus</name>
    <name type="common">Madagascar periwinkle</name>
    <name type="synonym">Vinca rosea</name>
    <dbReference type="NCBI Taxonomy" id="4058"/>
    <lineage>
        <taxon>Eukaryota</taxon>
        <taxon>Viridiplantae</taxon>
        <taxon>Streptophyta</taxon>
        <taxon>Embryophyta</taxon>
        <taxon>Tracheophyta</taxon>
        <taxon>Spermatophyta</taxon>
        <taxon>Magnoliopsida</taxon>
        <taxon>eudicotyledons</taxon>
        <taxon>Gunneridae</taxon>
        <taxon>Pentapetalae</taxon>
        <taxon>asterids</taxon>
        <taxon>lamiids</taxon>
        <taxon>Gentianales</taxon>
        <taxon>Apocynaceae</taxon>
        <taxon>Rauvolfioideae</taxon>
        <taxon>Vinceae</taxon>
        <taxon>Catharanthinae</taxon>
        <taxon>Catharanthus</taxon>
    </lineage>
</organism>
<evidence type="ECO:0000313" key="2">
    <source>
        <dbReference type="Proteomes" id="UP001060085"/>
    </source>
</evidence>
<comment type="caution">
    <text evidence="1">The sequence shown here is derived from an EMBL/GenBank/DDBJ whole genome shotgun (WGS) entry which is preliminary data.</text>
</comment>
<name>A0ACC0BLZ6_CATRO</name>